<keyword evidence="4" id="KW-1185">Reference proteome</keyword>
<feature type="domain" description="VWFA" evidence="2">
    <location>
        <begin position="153"/>
        <end position="205"/>
    </location>
</feature>
<dbReference type="RefSeq" id="WP_380071199.1">
    <property type="nucleotide sequence ID" value="NZ_JBHRTO010000001.1"/>
</dbReference>
<keyword evidence="1" id="KW-1133">Transmembrane helix</keyword>
<dbReference type="Gene3D" id="3.40.50.410">
    <property type="entry name" value="von Willebrand factor, type A domain"/>
    <property type="match status" value="1"/>
</dbReference>
<dbReference type="CDD" id="cd00198">
    <property type="entry name" value="vWFA"/>
    <property type="match status" value="1"/>
</dbReference>
<name>A0ABV7ITK1_9RHOB</name>
<proteinExistence type="predicted"/>
<dbReference type="InterPro" id="IPR028087">
    <property type="entry name" value="Tad_N"/>
</dbReference>
<comment type="caution">
    <text evidence="3">The sequence shown here is derived from an EMBL/GenBank/DDBJ whole genome shotgun (WGS) entry which is preliminary data.</text>
</comment>
<dbReference type="Pfam" id="PF13400">
    <property type="entry name" value="Tad"/>
    <property type="match status" value="1"/>
</dbReference>
<sequence length="560" mass="60914">MSMFSLNDGFQHDGRSQPRFAALHRLRKSQDGSLTILALTLFLLMVMMGGLAVDLMRYEQTRTTLQNTLDRATLASAALTQTLNPKSVVADYFTKAGMDKYLKGVTVSEGMNFRNVTADAAAATEPYFLHLIGQQDMDAKGHSMAEQRVTNVEIMLVLDVSGSMASNSKLANLKTAANEFVDTVLSSDAEHKISIGIVPFNGQVNIGPDLRAKYTALTDDPAVSNVQCVDMPSSVYNSTALPTSTSMSMTAHADTYSGTNQTTSWVSYTDTNYAIGYNATYNSGNVWCPPIGGNIIRLPSESISTLQSQINGLVAVGATSINAGLKWGLALMDPSAQQMYAQLIGANKMSADLAGRPFSFTDPEAMKVIVLMTDGEHFAEERVNSDYKSGPSDLYKSNNDGNYSVYLPTASNSNKYWVPHLSKFQATPWTNSSNNGTYTRQTWPQVWSAMRLSYVAWQFYARGLGSTSSARNTEYTNRMAAFRSQTATTSMDSQLQQICALAKGQGVIVYGIAFEAPTNGQTQIRNCSTSAAHYFNAAGLQIRTAFRAIASNISQLRLTQ</sequence>
<evidence type="ECO:0000313" key="3">
    <source>
        <dbReference type="EMBL" id="MFC3179560.1"/>
    </source>
</evidence>
<dbReference type="InterPro" id="IPR002035">
    <property type="entry name" value="VWF_A"/>
</dbReference>
<dbReference type="PROSITE" id="PS50234">
    <property type="entry name" value="VWFA"/>
    <property type="match status" value="1"/>
</dbReference>
<dbReference type="Proteomes" id="UP001595547">
    <property type="component" value="Unassembled WGS sequence"/>
</dbReference>
<gene>
    <name evidence="3" type="ORF">ACFOGH_01035</name>
</gene>
<dbReference type="InterPro" id="IPR036465">
    <property type="entry name" value="vWFA_dom_sf"/>
</dbReference>
<organism evidence="3 4">
    <name type="scientific">Cypionkella sinensis</name>
    <dbReference type="NCBI Taxonomy" id="1756043"/>
    <lineage>
        <taxon>Bacteria</taxon>
        <taxon>Pseudomonadati</taxon>
        <taxon>Pseudomonadota</taxon>
        <taxon>Alphaproteobacteria</taxon>
        <taxon>Rhodobacterales</taxon>
        <taxon>Paracoccaceae</taxon>
        <taxon>Cypionkella</taxon>
    </lineage>
</organism>
<feature type="transmembrane region" description="Helical" evidence="1">
    <location>
        <begin position="34"/>
        <end position="53"/>
    </location>
</feature>
<reference evidence="4" key="1">
    <citation type="journal article" date="2019" name="Int. J. Syst. Evol. Microbiol.">
        <title>The Global Catalogue of Microorganisms (GCM) 10K type strain sequencing project: providing services to taxonomists for standard genome sequencing and annotation.</title>
        <authorList>
            <consortium name="The Broad Institute Genomics Platform"/>
            <consortium name="The Broad Institute Genome Sequencing Center for Infectious Disease"/>
            <person name="Wu L."/>
            <person name="Ma J."/>
        </authorList>
    </citation>
    <scope>NUCLEOTIDE SEQUENCE [LARGE SCALE GENOMIC DNA]</scope>
    <source>
        <strain evidence="4">KCTC 52039</strain>
    </source>
</reference>
<dbReference type="SUPFAM" id="SSF53300">
    <property type="entry name" value="vWA-like"/>
    <property type="match status" value="1"/>
</dbReference>
<protein>
    <submittedName>
        <fullName evidence="3">Pilus assembly protein TadG-related protein</fullName>
    </submittedName>
</protein>
<dbReference type="EMBL" id="JBHRTO010000001">
    <property type="protein sequence ID" value="MFC3179560.1"/>
    <property type="molecule type" value="Genomic_DNA"/>
</dbReference>
<keyword evidence="1" id="KW-0812">Transmembrane</keyword>
<keyword evidence="1" id="KW-0472">Membrane</keyword>
<evidence type="ECO:0000313" key="4">
    <source>
        <dbReference type="Proteomes" id="UP001595547"/>
    </source>
</evidence>
<evidence type="ECO:0000259" key="2">
    <source>
        <dbReference type="PROSITE" id="PS50234"/>
    </source>
</evidence>
<accession>A0ABV7ITK1</accession>
<evidence type="ECO:0000256" key="1">
    <source>
        <dbReference type="SAM" id="Phobius"/>
    </source>
</evidence>